<evidence type="ECO:0000256" key="8">
    <source>
        <dbReference type="SAM" id="MobiDB-lite"/>
    </source>
</evidence>
<sequence length="216" mass="24278">MDSPSMYYYYYVLLFALILYLTKCYIASASSCNRSIRLPPGPWQLPVIGCLHHLLGVLPHRSLRRLSSHYGPLMFLKLGEIPVLIVSSREGAKEVMKTHDATFASRPQTAMIKILTKQGQAIALTPYGNHWRQLRKICVLELLSTSRVQSFRLVREEEVARLVQAISSKSASLVNISELVAAYVADTTISRDSGEDVDEDDDEQQPPNTNVEEDEP</sequence>
<dbReference type="PANTHER" id="PTHR47955">
    <property type="entry name" value="CYTOCHROME P450 FAMILY 71 PROTEIN"/>
    <property type="match status" value="1"/>
</dbReference>
<keyword evidence="5" id="KW-0560">Oxidoreductase</keyword>
<dbReference type="AlphaFoldDB" id="A0A5J9TJ11"/>
<feature type="region of interest" description="Disordered" evidence="8">
    <location>
        <begin position="190"/>
        <end position="216"/>
    </location>
</feature>
<feature type="non-terminal residue" evidence="10">
    <location>
        <position position="1"/>
    </location>
</feature>
<dbReference type="InterPro" id="IPR001128">
    <property type="entry name" value="Cyt_P450"/>
</dbReference>
<reference evidence="10 11" key="1">
    <citation type="journal article" date="2019" name="Sci. Rep.">
        <title>A high-quality genome of Eragrostis curvula grass provides insights into Poaceae evolution and supports new strategies to enhance forage quality.</title>
        <authorList>
            <person name="Carballo J."/>
            <person name="Santos B.A.C.M."/>
            <person name="Zappacosta D."/>
            <person name="Garbus I."/>
            <person name="Selva J.P."/>
            <person name="Gallo C.A."/>
            <person name="Diaz A."/>
            <person name="Albertini E."/>
            <person name="Caccamo M."/>
            <person name="Echenique V."/>
        </authorList>
    </citation>
    <scope>NUCLEOTIDE SEQUENCE [LARGE SCALE GENOMIC DNA]</scope>
    <source>
        <strain evidence="11">cv. Victoria</strain>
        <tissue evidence="10">Leaf</tissue>
    </source>
</reference>
<keyword evidence="9" id="KW-0812">Transmembrane</keyword>
<name>A0A5J9TJ11_9POAL</name>
<dbReference type="PRINTS" id="PR00463">
    <property type="entry name" value="EP450I"/>
</dbReference>
<dbReference type="InterPro" id="IPR036396">
    <property type="entry name" value="Cyt_P450_sf"/>
</dbReference>
<keyword evidence="6" id="KW-0408">Iron</keyword>
<evidence type="ECO:0000256" key="6">
    <source>
        <dbReference type="ARBA" id="ARBA00023004"/>
    </source>
</evidence>
<dbReference type="GO" id="GO:0020037">
    <property type="term" value="F:heme binding"/>
    <property type="evidence" value="ECO:0007669"/>
    <property type="project" value="InterPro"/>
</dbReference>
<gene>
    <name evidence="10" type="ORF">EJB05_44964</name>
</gene>
<evidence type="ECO:0000256" key="4">
    <source>
        <dbReference type="ARBA" id="ARBA00022723"/>
    </source>
</evidence>
<comment type="similarity">
    <text evidence="2">Belongs to the cytochrome P450 family.</text>
</comment>
<evidence type="ECO:0000313" key="11">
    <source>
        <dbReference type="Proteomes" id="UP000324897"/>
    </source>
</evidence>
<comment type="caution">
    <text evidence="10">The sequence shown here is derived from an EMBL/GenBank/DDBJ whole genome shotgun (WGS) entry which is preliminary data.</text>
</comment>
<dbReference type="GO" id="GO:0016705">
    <property type="term" value="F:oxidoreductase activity, acting on paired donors, with incorporation or reduction of molecular oxygen"/>
    <property type="evidence" value="ECO:0007669"/>
    <property type="project" value="InterPro"/>
</dbReference>
<dbReference type="GO" id="GO:0005506">
    <property type="term" value="F:iron ion binding"/>
    <property type="evidence" value="ECO:0007669"/>
    <property type="project" value="InterPro"/>
</dbReference>
<dbReference type="InterPro" id="IPR002401">
    <property type="entry name" value="Cyt_P450_E_grp-I"/>
</dbReference>
<evidence type="ECO:0000256" key="3">
    <source>
        <dbReference type="ARBA" id="ARBA00022617"/>
    </source>
</evidence>
<dbReference type="Pfam" id="PF00067">
    <property type="entry name" value="p450"/>
    <property type="match status" value="1"/>
</dbReference>
<dbReference type="EMBL" id="RWGY01000039">
    <property type="protein sequence ID" value="TVU11379.1"/>
    <property type="molecule type" value="Genomic_DNA"/>
</dbReference>
<proteinExistence type="inferred from homology"/>
<evidence type="ECO:0000256" key="2">
    <source>
        <dbReference type="ARBA" id="ARBA00010617"/>
    </source>
</evidence>
<keyword evidence="9" id="KW-1133">Transmembrane helix</keyword>
<dbReference type="SUPFAM" id="SSF48264">
    <property type="entry name" value="Cytochrome P450"/>
    <property type="match status" value="1"/>
</dbReference>
<dbReference type="Gene3D" id="1.10.630.10">
    <property type="entry name" value="Cytochrome P450"/>
    <property type="match status" value="1"/>
</dbReference>
<keyword evidence="9" id="KW-0472">Membrane</keyword>
<dbReference type="GO" id="GO:0004497">
    <property type="term" value="F:monooxygenase activity"/>
    <property type="evidence" value="ECO:0007669"/>
    <property type="project" value="UniProtKB-KW"/>
</dbReference>
<feature type="compositionally biased region" description="Acidic residues" evidence="8">
    <location>
        <begin position="195"/>
        <end position="204"/>
    </location>
</feature>
<protein>
    <recommendedName>
        <fullName evidence="12">Cytochrome P450</fullName>
    </recommendedName>
</protein>
<keyword evidence="7" id="KW-0503">Monooxygenase</keyword>
<keyword evidence="11" id="KW-1185">Reference proteome</keyword>
<dbReference type="OrthoDB" id="693165at2759"/>
<evidence type="ECO:0000256" key="1">
    <source>
        <dbReference type="ARBA" id="ARBA00001971"/>
    </source>
</evidence>
<evidence type="ECO:0000256" key="7">
    <source>
        <dbReference type="ARBA" id="ARBA00023033"/>
    </source>
</evidence>
<evidence type="ECO:0000313" key="10">
    <source>
        <dbReference type="EMBL" id="TVU11379.1"/>
    </source>
</evidence>
<dbReference type="PANTHER" id="PTHR47955:SF19">
    <property type="entry name" value="CYTOCHROME P450 71A9-LIKE ISOFORM X1"/>
    <property type="match status" value="1"/>
</dbReference>
<evidence type="ECO:0008006" key="12">
    <source>
        <dbReference type="Google" id="ProtNLM"/>
    </source>
</evidence>
<evidence type="ECO:0000256" key="9">
    <source>
        <dbReference type="SAM" id="Phobius"/>
    </source>
</evidence>
<accession>A0A5J9TJ11</accession>
<dbReference type="Proteomes" id="UP000324897">
    <property type="component" value="Chromosome 3"/>
</dbReference>
<dbReference type="Gramene" id="TVU11379">
    <property type="protein sequence ID" value="TVU11379"/>
    <property type="gene ID" value="EJB05_44964"/>
</dbReference>
<keyword evidence="4" id="KW-0479">Metal-binding</keyword>
<feature type="transmembrane region" description="Helical" evidence="9">
    <location>
        <begin position="6"/>
        <end position="26"/>
    </location>
</feature>
<keyword evidence="3" id="KW-0349">Heme</keyword>
<organism evidence="10 11">
    <name type="scientific">Eragrostis curvula</name>
    <name type="common">weeping love grass</name>
    <dbReference type="NCBI Taxonomy" id="38414"/>
    <lineage>
        <taxon>Eukaryota</taxon>
        <taxon>Viridiplantae</taxon>
        <taxon>Streptophyta</taxon>
        <taxon>Embryophyta</taxon>
        <taxon>Tracheophyta</taxon>
        <taxon>Spermatophyta</taxon>
        <taxon>Magnoliopsida</taxon>
        <taxon>Liliopsida</taxon>
        <taxon>Poales</taxon>
        <taxon>Poaceae</taxon>
        <taxon>PACMAD clade</taxon>
        <taxon>Chloridoideae</taxon>
        <taxon>Eragrostideae</taxon>
        <taxon>Eragrostidinae</taxon>
        <taxon>Eragrostis</taxon>
    </lineage>
</organism>
<evidence type="ECO:0000256" key="5">
    <source>
        <dbReference type="ARBA" id="ARBA00023002"/>
    </source>
</evidence>
<comment type="cofactor">
    <cofactor evidence="1">
        <name>heme</name>
        <dbReference type="ChEBI" id="CHEBI:30413"/>
    </cofactor>
</comment>